<evidence type="ECO:0000259" key="2">
    <source>
        <dbReference type="Pfam" id="PF00534"/>
    </source>
</evidence>
<organism evidence="4 5">
    <name type="scientific">Alistipes shahii</name>
    <dbReference type="NCBI Taxonomy" id="328814"/>
    <lineage>
        <taxon>Bacteria</taxon>
        <taxon>Pseudomonadati</taxon>
        <taxon>Bacteroidota</taxon>
        <taxon>Bacteroidia</taxon>
        <taxon>Bacteroidales</taxon>
        <taxon>Rikenellaceae</taxon>
        <taxon>Alistipes</taxon>
    </lineage>
</organism>
<dbReference type="SUPFAM" id="SSF53756">
    <property type="entry name" value="UDP-Glycosyltransferase/glycogen phosphorylase"/>
    <property type="match status" value="1"/>
</dbReference>
<proteinExistence type="predicted"/>
<dbReference type="GO" id="GO:0009103">
    <property type="term" value="P:lipopolysaccharide biosynthetic process"/>
    <property type="evidence" value="ECO:0007669"/>
    <property type="project" value="TreeGrafter"/>
</dbReference>
<accession>A0A5B3GKM0</accession>
<protein>
    <submittedName>
        <fullName evidence="4">Glycosyltransferase</fullName>
    </submittedName>
</protein>
<evidence type="ECO:0000259" key="3">
    <source>
        <dbReference type="Pfam" id="PF13439"/>
    </source>
</evidence>
<gene>
    <name evidence="4" type="ORF">F2Y07_11530</name>
</gene>
<dbReference type="Pfam" id="PF13439">
    <property type="entry name" value="Glyco_transf_4"/>
    <property type="match status" value="1"/>
</dbReference>
<reference evidence="4 5" key="1">
    <citation type="journal article" date="2019" name="Nat. Med.">
        <title>A library of human gut bacterial isolates paired with longitudinal multiomics data enables mechanistic microbiome research.</title>
        <authorList>
            <person name="Poyet M."/>
            <person name="Groussin M."/>
            <person name="Gibbons S.M."/>
            <person name="Avila-Pacheco J."/>
            <person name="Jiang X."/>
            <person name="Kearney S.M."/>
            <person name="Perrotta A.R."/>
            <person name="Berdy B."/>
            <person name="Zhao S."/>
            <person name="Lieberman T.D."/>
            <person name="Swanson P.K."/>
            <person name="Smith M."/>
            <person name="Roesemann S."/>
            <person name="Alexander J.E."/>
            <person name="Rich S.A."/>
            <person name="Livny J."/>
            <person name="Vlamakis H."/>
            <person name="Clish C."/>
            <person name="Bullock K."/>
            <person name="Deik A."/>
            <person name="Scott J."/>
            <person name="Pierce K.A."/>
            <person name="Xavier R.J."/>
            <person name="Alm E.J."/>
        </authorList>
    </citation>
    <scope>NUCLEOTIDE SEQUENCE [LARGE SCALE GENOMIC DNA]</scope>
    <source>
        <strain evidence="4 5">BIOML-A1</strain>
    </source>
</reference>
<dbReference type="EMBL" id="VVXJ01000028">
    <property type="protein sequence ID" value="KAA2374121.1"/>
    <property type="molecule type" value="Genomic_DNA"/>
</dbReference>
<dbReference type="Gene3D" id="3.40.50.2000">
    <property type="entry name" value="Glycogen Phosphorylase B"/>
    <property type="match status" value="2"/>
</dbReference>
<evidence type="ECO:0000313" key="5">
    <source>
        <dbReference type="Proteomes" id="UP000322658"/>
    </source>
</evidence>
<sequence length="396" mass="45177">MPTLLQINVTANWGSTGKIAEAIGQSAMKRGWNSYIAYGRKMTTSKSNLVKVGSKMDNYIHFAYNYLLDMEGRSSDRATKALVRRITEIKPDVVQLHNIHDHFLNYAILFEYLNQTEIQVVWTFHDCWAFTGHCYHFVQQNCMKWQTECGKCVQRNRFVDRSRENFLLKKSLFSKCKNLTIVPCSDWMSSLVKKSFLKDKRIEVIKNGVDLSVFKQTTSNTQSSPLNRPFRIIAVSNVWMAYKGELDIYKLREMLPKEEYKITMVGLSTDQVKNLPAGIHGILRTQTAQELAQLYSESDVLINPTYADTFPTVNLEALACGIPIITYRTGGASEAVDEKTGVVIEQGNVAALAKAIINLKEQPLSSTACRKRAEEHFDKNKCFDKYIDLYECLLNK</sequence>
<dbReference type="Pfam" id="PF00534">
    <property type="entry name" value="Glycos_transf_1"/>
    <property type="match status" value="1"/>
</dbReference>
<dbReference type="PANTHER" id="PTHR46401:SF2">
    <property type="entry name" value="GLYCOSYLTRANSFERASE WBBK-RELATED"/>
    <property type="match status" value="1"/>
</dbReference>
<feature type="domain" description="Glycosyltransferase subfamily 4-like N-terminal" evidence="3">
    <location>
        <begin position="57"/>
        <end position="212"/>
    </location>
</feature>
<dbReference type="GO" id="GO:0016757">
    <property type="term" value="F:glycosyltransferase activity"/>
    <property type="evidence" value="ECO:0007669"/>
    <property type="project" value="InterPro"/>
</dbReference>
<dbReference type="AlphaFoldDB" id="A0A5B3GKM0"/>
<dbReference type="PANTHER" id="PTHR46401">
    <property type="entry name" value="GLYCOSYLTRANSFERASE WBBK-RELATED"/>
    <property type="match status" value="1"/>
</dbReference>
<keyword evidence="1 4" id="KW-0808">Transferase</keyword>
<dbReference type="Proteomes" id="UP000322658">
    <property type="component" value="Unassembled WGS sequence"/>
</dbReference>
<feature type="domain" description="Glycosyl transferase family 1" evidence="2">
    <location>
        <begin position="231"/>
        <end position="375"/>
    </location>
</feature>
<dbReference type="InterPro" id="IPR001296">
    <property type="entry name" value="Glyco_trans_1"/>
</dbReference>
<name>A0A5B3GKM0_9BACT</name>
<evidence type="ECO:0000256" key="1">
    <source>
        <dbReference type="ARBA" id="ARBA00022679"/>
    </source>
</evidence>
<comment type="caution">
    <text evidence="4">The sequence shown here is derived from an EMBL/GenBank/DDBJ whole genome shotgun (WGS) entry which is preliminary data.</text>
</comment>
<evidence type="ECO:0000313" key="4">
    <source>
        <dbReference type="EMBL" id="KAA2374121.1"/>
    </source>
</evidence>
<dbReference type="InterPro" id="IPR028098">
    <property type="entry name" value="Glyco_trans_4-like_N"/>
</dbReference>